<gene>
    <name evidence="2" type="ORF">PCOR1329_LOCUS5798</name>
</gene>
<accession>A0ABN9PTH2</accession>
<proteinExistence type="predicted"/>
<sequence length="467" mass="50998">MAASVVLGLLWHLHGKVEDPIVLERRLRSGGDSSGSLFDHGVALSIFIALQTILAAGFDAEIDTLAGAAVYTAMLLVGLILFGTLVGMITESFESLIERIRQGELKAVEEEHTVLLGWSECTPRLVCQLAFLRRQFQQMNEPWDRRLCWWRRVKASTSAAQRPIIVMCNTLTKEEMENAIAHAFQERGICALRTRLGCDVVCRVGDPRSVVDLRRVCVQQAHAVVVQAGEGADTEKSTGASIRTLMALRFALYTCQAAPAWDDLRIVVEMNQPSKVVSAAAFDAPGGGTVVHPLDLSVFLDSLLFACLGQPGLAQTQMELMSFESAAIKFRKAADLNVAHRKVSEATMLWEDAVFVGVQAREAKLAAARGEGVESGLLPGASYEIQPDDTVLFLCRSSMPTPAARRAEAEGVASESPFPYGQEQQASFVLRRREIRVLICGDLAGISQRPCSAFWTTWPTTFDRACA</sequence>
<keyword evidence="3" id="KW-1185">Reference proteome</keyword>
<dbReference type="Proteomes" id="UP001189429">
    <property type="component" value="Unassembled WGS sequence"/>
</dbReference>
<evidence type="ECO:0000313" key="3">
    <source>
        <dbReference type="Proteomes" id="UP001189429"/>
    </source>
</evidence>
<evidence type="ECO:0000313" key="2">
    <source>
        <dbReference type="EMBL" id="CAK0796409.1"/>
    </source>
</evidence>
<dbReference type="PANTHER" id="PTHR31563:SF10">
    <property type="entry name" value="ION CHANNEL POLLUX-RELATED"/>
    <property type="match status" value="1"/>
</dbReference>
<protein>
    <submittedName>
        <fullName evidence="2">Uncharacterized protein</fullName>
    </submittedName>
</protein>
<dbReference type="EMBL" id="CAUYUJ010001542">
    <property type="protein sequence ID" value="CAK0796409.1"/>
    <property type="molecule type" value="Genomic_DNA"/>
</dbReference>
<dbReference type="Gene3D" id="3.40.50.720">
    <property type="entry name" value="NAD(P)-binding Rossmann-like Domain"/>
    <property type="match status" value="1"/>
</dbReference>
<reference evidence="2" key="1">
    <citation type="submission" date="2023-10" db="EMBL/GenBank/DDBJ databases">
        <authorList>
            <person name="Chen Y."/>
            <person name="Shah S."/>
            <person name="Dougan E. K."/>
            <person name="Thang M."/>
            <person name="Chan C."/>
        </authorList>
    </citation>
    <scope>NUCLEOTIDE SEQUENCE [LARGE SCALE GENOMIC DNA]</scope>
</reference>
<dbReference type="InterPro" id="IPR044849">
    <property type="entry name" value="CASTOR/POLLUX/SYM8-like"/>
</dbReference>
<keyword evidence="1" id="KW-0812">Transmembrane</keyword>
<feature type="transmembrane region" description="Helical" evidence="1">
    <location>
        <begin position="65"/>
        <end position="89"/>
    </location>
</feature>
<feature type="transmembrane region" description="Helical" evidence="1">
    <location>
        <begin position="39"/>
        <end position="58"/>
    </location>
</feature>
<name>A0ABN9PTH2_9DINO</name>
<organism evidence="2 3">
    <name type="scientific">Prorocentrum cordatum</name>
    <dbReference type="NCBI Taxonomy" id="2364126"/>
    <lineage>
        <taxon>Eukaryota</taxon>
        <taxon>Sar</taxon>
        <taxon>Alveolata</taxon>
        <taxon>Dinophyceae</taxon>
        <taxon>Prorocentrales</taxon>
        <taxon>Prorocentraceae</taxon>
        <taxon>Prorocentrum</taxon>
    </lineage>
</organism>
<dbReference type="PANTHER" id="PTHR31563">
    <property type="entry name" value="ION CHANNEL POLLUX-RELATED"/>
    <property type="match status" value="1"/>
</dbReference>
<keyword evidence="1" id="KW-0472">Membrane</keyword>
<evidence type="ECO:0000256" key="1">
    <source>
        <dbReference type="SAM" id="Phobius"/>
    </source>
</evidence>
<comment type="caution">
    <text evidence="2">The sequence shown here is derived from an EMBL/GenBank/DDBJ whole genome shotgun (WGS) entry which is preliminary data.</text>
</comment>
<keyword evidence="1" id="KW-1133">Transmembrane helix</keyword>